<dbReference type="Pfam" id="PF00665">
    <property type="entry name" value="rve"/>
    <property type="match status" value="1"/>
</dbReference>
<feature type="domain" description="RNase H type-1" evidence="2">
    <location>
        <begin position="748"/>
        <end position="881"/>
    </location>
</feature>
<reference evidence="4 5" key="1">
    <citation type="journal article" date="2018" name="PLoS Genet.">
        <title>Population sequencing reveals clonal diversity and ancestral inbreeding in the grapevine cultivar Chardonnay.</title>
        <authorList>
            <person name="Roach M.J."/>
            <person name="Johnson D.L."/>
            <person name="Bohlmann J."/>
            <person name="van Vuuren H.J."/>
            <person name="Jones S.J."/>
            <person name="Pretorius I.S."/>
            <person name="Schmidt S.A."/>
            <person name="Borneman A.R."/>
        </authorList>
    </citation>
    <scope>NUCLEOTIDE SEQUENCE [LARGE SCALE GENOMIC DNA]</scope>
    <source>
        <strain evidence="5">cv. Chardonnay</strain>
        <tissue evidence="4">Leaf</tissue>
    </source>
</reference>
<comment type="caution">
    <text evidence="4">The sequence shown here is derived from an EMBL/GenBank/DDBJ whole genome shotgun (WGS) entry which is preliminary data.</text>
</comment>
<dbReference type="PROSITE" id="PS50879">
    <property type="entry name" value="RNASE_H_1"/>
    <property type="match status" value="1"/>
</dbReference>
<dbReference type="FunFam" id="3.30.70.270:FF:000063">
    <property type="entry name" value="Zinc knuckle domaincontaining protein"/>
    <property type="match status" value="1"/>
</dbReference>
<evidence type="ECO:0000313" key="5">
    <source>
        <dbReference type="Proteomes" id="UP000288805"/>
    </source>
</evidence>
<sequence>MARLHKERVRARLSHTPFDYPIRPYRMSLADYFVRGSETRPRLEEIDSVVHTDRETDLQHLFHQLQLSDGAPDSPFPLTITPTSPDRASMLSLCFPEEITGDGVMVDSTEMIDGVVSHDEYRDEMDMMTMSQITSIVQLQPVSAFDMFGVSTIEVFEGTQTLPVPELPEDDSSLFEGIVSPVEGASDLVDPPLSFDVLSGFVSRSDDVSVASFMDLSIFEYSPASCDSTSISAPHSPTSQIFDINDEVAWPDSDNDSSNHDSDPVDERVSLDTGDVETVDFGTEDQPRELKIGSSLSTDERDRLIHLLRSYLDVFACLMRTCRVKEEIQKQLSVGFISVVEYPEWLANVVPVPKKDGKVRVCVDFRDLNKASPKDDFPLPHIDLLVDSIAGHSMLSFMDGFSGYNQILMAPEDMEKTAFITEWGTYCYRVMPFGLKNAGATYQRAATTLFHDMMHKDVEVYVDDMIVKSRGRADHLAALERFFERIQKFRLRLNPKKCTFGVTSGKLLGHMVSDRGIEVDLDKIKAILDMPVPRTEKEIRGFLGRLQYISRFIARLTDVCEPIFRLLRKNQPTVWNDDCQIAFEKIKEYLLSPPVLVPPMPGRPLLLYLSVSDMALGCMLAQLDDSGKERAIYYLSKRMQEYEMRYVMIERMCLALVWATRRLRHYMTEYSVCLISRLDPLRYLFDRPALTGRLMRWLVLLTEFDIQYVSQKSIKGSIVADHLASLPTSEDRPVDDDFPDEEFVAMTSLSGWCMYFDGAANQLGYGIGVLLISPQGDHIPRSIRLVFSDRHPTTNNIVEYEACILGLETALELDIRQMEVFGDSNLVLRQIQGDWKTKDVKLRPYHAYLELLVARFDDLRYVHLPRAQNRFADALATLASSVDIPIDVVIRPLLIELRSAPAYCCLIGETETQDDLPWYHDIYQLLRSSIYPEAATARDHRTLRQLATRFVICGDTLYRRSADGMLLLCLDRASADRVMREVHSGVCGPHMGGHMLARKIMRTGYFWLTMETDCCQFVQKCPECQIHGDLIHAPPSDGHEFILVAIDYFTKWVEAASYARLTSARVASFIRSHIICRYGVPHELISDRGVHFRAEVDTLLQKYAIRHHRSSAYRPQTNGAVEAANKNIKRILGKMVETSRDWSEKLPFALWAYCTSFRTSTGATPYSLVYGMKAVLPVETEMGSLRVALEQQISKTEWAQA</sequence>
<feature type="domain" description="Integrase catalytic" evidence="3">
    <location>
        <begin position="1018"/>
        <end position="1173"/>
    </location>
</feature>
<dbReference type="InterPro" id="IPR000477">
    <property type="entry name" value="RT_dom"/>
</dbReference>
<dbReference type="InterPro" id="IPR012337">
    <property type="entry name" value="RNaseH-like_sf"/>
</dbReference>
<dbReference type="InterPro" id="IPR043502">
    <property type="entry name" value="DNA/RNA_pol_sf"/>
</dbReference>
<gene>
    <name evidence="4" type="primary">pol_1576</name>
    <name evidence="4" type="ORF">CK203_037762</name>
</gene>
<dbReference type="CDD" id="cd09279">
    <property type="entry name" value="RNase_HI_like"/>
    <property type="match status" value="1"/>
</dbReference>
<dbReference type="PANTHER" id="PTHR48475">
    <property type="entry name" value="RIBONUCLEASE H"/>
    <property type="match status" value="1"/>
</dbReference>
<dbReference type="Gene3D" id="3.30.70.270">
    <property type="match status" value="2"/>
</dbReference>
<dbReference type="InterPro" id="IPR002156">
    <property type="entry name" value="RNaseH_domain"/>
</dbReference>
<dbReference type="EMBL" id="QGNW01000109">
    <property type="protein sequence ID" value="RVW96209.1"/>
    <property type="molecule type" value="Genomic_DNA"/>
</dbReference>
<dbReference type="InterPro" id="IPR041577">
    <property type="entry name" value="RT_RNaseH_2"/>
</dbReference>
<dbReference type="Gene3D" id="3.10.10.10">
    <property type="entry name" value="HIV Type 1 Reverse Transcriptase, subunit A, domain 1"/>
    <property type="match status" value="1"/>
</dbReference>
<dbReference type="InterPro" id="IPR036397">
    <property type="entry name" value="RNaseH_sf"/>
</dbReference>
<name>A0A438IHR8_VITVI</name>
<dbReference type="PROSITE" id="PS50994">
    <property type="entry name" value="INTEGRASE"/>
    <property type="match status" value="1"/>
</dbReference>
<dbReference type="CDD" id="cd01647">
    <property type="entry name" value="RT_LTR"/>
    <property type="match status" value="1"/>
</dbReference>
<organism evidence="4 5">
    <name type="scientific">Vitis vinifera</name>
    <name type="common">Grape</name>
    <dbReference type="NCBI Taxonomy" id="29760"/>
    <lineage>
        <taxon>Eukaryota</taxon>
        <taxon>Viridiplantae</taxon>
        <taxon>Streptophyta</taxon>
        <taxon>Embryophyta</taxon>
        <taxon>Tracheophyta</taxon>
        <taxon>Spermatophyta</taxon>
        <taxon>Magnoliopsida</taxon>
        <taxon>eudicotyledons</taxon>
        <taxon>Gunneridae</taxon>
        <taxon>Pentapetalae</taxon>
        <taxon>rosids</taxon>
        <taxon>Vitales</taxon>
        <taxon>Vitaceae</taxon>
        <taxon>Viteae</taxon>
        <taxon>Vitis</taxon>
    </lineage>
</organism>
<protein>
    <submittedName>
        <fullName evidence="4">Retrovirus-related Pol polyprotein from transposon 17.6</fullName>
    </submittedName>
</protein>
<feature type="region of interest" description="Disordered" evidence="1">
    <location>
        <begin position="248"/>
        <end position="284"/>
    </location>
</feature>
<dbReference type="Pfam" id="PF17919">
    <property type="entry name" value="RT_RNaseH_2"/>
    <property type="match status" value="1"/>
</dbReference>
<dbReference type="Pfam" id="PF13456">
    <property type="entry name" value="RVT_3"/>
    <property type="match status" value="1"/>
</dbReference>
<dbReference type="AlphaFoldDB" id="A0A438IHR8"/>
<accession>A0A438IHR8</accession>
<proteinExistence type="predicted"/>
<dbReference type="CDD" id="cd09274">
    <property type="entry name" value="RNase_HI_RT_Ty3"/>
    <property type="match status" value="1"/>
</dbReference>
<dbReference type="GO" id="GO:0004523">
    <property type="term" value="F:RNA-DNA hybrid ribonuclease activity"/>
    <property type="evidence" value="ECO:0007669"/>
    <property type="project" value="InterPro"/>
</dbReference>
<evidence type="ECO:0000259" key="2">
    <source>
        <dbReference type="PROSITE" id="PS50879"/>
    </source>
</evidence>
<evidence type="ECO:0000256" key="1">
    <source>
        <dbReference type="SAM" id="MobiDB-lite"/>
    </source>
</evidence>
<evidence type="ECO:0000259" key="3">
    <source>
        <dbReference type="PROSITE" id="PS50994"/>
    </source>
</evidence>
<dbReference type="Pfam" id="PF00078">
    <property type="entry name" value="RVT_1"/>
    <property type="match status" value="1"/>
</dbReference>
<dbReference type="PANTHER" id="PTHR48475:SF1">
    <property type="entry name" value="RNASE H TYPE-1 DOMAIN-CONTAINING PROTEIN"/>
    <property type="match status" value="1"/>
</dbReference>
<dbReference type="Proteomes" id="UP000288805">
    <property type="component" value="Unassembled WGS sequence"/>
</dbReference>
<dbReference type="InterPro" id="IPR043128">
    <property type="entry name" value="Rev_trsase/Diguanyl_cyclase"/>
</dbReference>
<dbReference type="GO" id="GO:0015074">
    <property type="term" value="P:DNA integration"/>
    <property type="evidence" value="ECO:0007669"/>
    <property type="project" value="InterPro"/>
</dbReference>
<dbReference type="SUPFAM" id="SSF53098">
    <property type="entry name" value="Ribonuclease H-like"/>
    <property type="match status" value="2"/>
</dbReference>
<dbReference type="Gene3D" id="1.10.340.70">
    <property type="match status" value="1"/>
</dbReference>
<dbReference type="Gene3D" id="3.30.420.10">
    <property type="entry name" value="Ribonuclease H-like superfamily/Ribonuclease H"/>
    <property type="match status" value="2"/>
</dbReference>
<dbReference type="GO" id="GO:0003676">
    <property type="term" value="F:nucleic acid binding"/>
    <property type="evidence" value="ECO:0007669"/>
    <property type="project" value="InterPro"/>
</dbReference>
<dbReference type="SUPFAM" id="SSF56672">
    <property type="entry name" value="DNA/RNA polymerases"/>
    <property type="match status" value="1"/>
</dbReference>
<evidence type="ECO:0000313" key="4">
    <source>
        <dbReference type="EMBL" id="RVW96209.1"/>
    </source>
</evidence>
<feature type="compositionally biased region" description="Basic and acidic residues" evidence="1">
    <location>
        <begin position="257"/>
        <end position="270"/>
    </location>
</feature>
<dbReference type="InterPro" id="IPR001584">
    <property type="entry name" value="Integrase_cat-core"/>
</dbReference>